<dbReference type="InterPro" id="IPR009057">
    <property type="entry name" value="Homeodomain-like_sf"/>
</dbReference>
<dbReference type="GO" id="GO:0003700">
    <property type="term" value="F:DNA-binding transcription factor activity"/>
    <property type="evidence" value="ECO:0007669"/>
    <property type="project" value="InterPro"/>
</dbReference>
<gene>
    <name evidence="5" type="ORF">IO98_18510</name>
</gene>
<keyword evidence="6" id="KW-1185">Reference proteome</keyword>
<dbReference type="PANTHER" id="PTHR43280">
    <property type="entry name" value="ARAC-FAMILY TRANSCRIPTIONAL REGULATOR"/>
    <property type="match status" value="1"/>
</dbReference>
<dbReference type="Pfam" id="PF12833">
    <property type="entry name" value="HTH_18"/>
    <property type="match status" value="1"/>
</dbReference>
<dbReference type="PANTHER" id="PTHR43280:SF34">
    <property type="entry name" value="ARAC-FAMILY TRANSCRIPTIONAL REGULATOR"/>
    <property type="match status" value="1"/>
</dbReference>
<dbReference type="PRINTS" id="PR00032">
    <property type="entry name" value="HTHARAC"/>
</dbReference>
<dbReference type="InterPro" id="IPR020449">
    <property type="entry name" value="Tscrpt_reg_AraC-type_HTH"/>
</dbReference>
<dbReference type="SMART" id="SM00342">
    <property type="entry name" value="HTH_ARAC"/>
    <property type="match status" value="1"/>
</dbReference>
<dbReference type="PROSITE" id="PS01124">
    <property type="entry name" value="HTH_ARAC_FAMILY_2"/>
    <property type="match status" value="1"/>
</dbReference>
<dbReference type="InterPro" id="IPR003313">
    <property type="entry name" value="AraC-bd"/>
</dbReference>
<dbReference type="GO" id="GO:0043565">
    <property type="term" value="F:sequence-specific DNA binding"/>
    <property type="evidence" value="ECO:0007669"/>
    <property type="project" value="InterPro"/>
</dbReference>
<reference evidence="5 6" key="1">
    <citation type="submission" date="2014-07" db="EMBL/GenBank/DDBJ databases">
        <title>Draft genome of Clostridium celerecrescens 152B isolated from sediments associated with methane hydrate from Krishna Godavari basin.</title>
        <authorList>
            <person name="Honkalas V.S."/>
            <person name="Dabir A.P."/>
            <person name="Arora P."/>
            <person name="Dhakephalkar P.K."/>
        </authorList>
    </citation>
    <scope>NUCLEOTIDE SEQUENCE [LARGE SCALE GENOMIC DNA]</scope>
    <source>
        <strain evidence="5 6">152B</strain>
    </source>
</reference>
<dbReference type="AlphaFoldDB" id="A0A084JGZ1"/>
<dbReference type="SUPFAM" id="SSF46689">
    <property type="entry name" value="Homeodomain-like"/>
    <property type="match status" value="2"/>
</dbReference>
<protein>
    <submittedName>
        <fullName evidence="5">AraC family transcriptional regulator</fullName>
    </submittedName>
</protein>
<keyword evidence="1" id="KW-0805">Transcription regulation</keyword>
<dbReference type="OrthoDB" id="9791615at2"/>
<keyword evidence="3" id="KW-0804">Transcription</keyword>
<evidence type="ECO:0000256" key="3">
    <source>
        <dbReference type="ARBA" id="ARBA00023163"/>
    </source>
</evidence>
<dbReference type="Gene3D" id="2.60.120.10">
    <property type="entry name" value="Jelly Rolls"/>
    <property type="match status" value="1"/>
</dbReference>
<dbReference type="Proteomes" id="UP000028525">
    <property type="component" value="Unassembled WGS sequence"/>
</dbReference>
<sequence>MNIIQYENYQEKREQDPSGFPYLTYPCTIPLDFSKVPLHWHDEMEFIYIKKGTGLVSVDFVPYEVHGGDIIVVSPGKLHTIEKWKQESMEYENIIFDLNLLRSRHPDICWESYFSPISRGQKNLPVHMTKDIPFYSGIASCLDQIDQVRETFPEGYELLIKGKLMELFFLFWSNEASSSSPPPRPKKELERTRQILKYVEQHYNRPLSIEDVSDACGMSQSHFMRFFKNTIGMPFTAYLNDYRLTMASRLLLSSEDSVLTIAGDTGFNNLSYFNRIFKEKFGITPREFRRHMDIPPSS</sequence>
<organism evidence="5 6">
    <name type="scientific">Lacrimispora celerecrescens</name>
    <dbReference type="NCBI Taxonomy" id="29354"/>
    <lineage>
        <taxon>Bacteria</taxon>
        <taxon>Bacillati</taxon>
        <taxon>Bacillota</taxon>
        <taxon>Clostridia</taxon>
        <taxon>Lachnospirales</taxon>
        <taxon>Lachnospiraceae</taxon>
        <taxon>Lacrimispora</taxon>
    </lineage>
</organism>
<keyword evidence="2" id="KW-0238">DNA-binding</keyword>
<feature type="domain" description="HTH araC/xylS-type" evidence="4">
    <location>
        <begin position="193"/>
        <end position="291"/>
    </location>
</feature>
<dbReference type="Gene3D" id="1.10.10.60">
    <property type="entry name" value="Homeodomain-like"/>
    <property type="match status" value="2"/>
</dbReference>
<dbReference type="InterPro" id="IPR037923">
    <property type="entry name" value="HTH-like"/>
</dbReference>
<accession>A0A084JGZ1</accession>
<evidence type="ECO:0000259" key="4">
    <source>
        <dbReference type="PROSITE" id="PS01124"/>
    </source>
</evidence>
<dbReference type="Pfam" id="PF02311">
    <property type="entry name" value="AraC_binding"/>
    <property type="match status" value="1"/>
</dbReference>
<evidence type="ECO:0000313" key="5">
    <source>
        <dbReference type="EMBL" id="KEZ88225.1"/>
    </source>
</evidence>
<evidence type="ECO:0000313" key="6">
    <source>
        <dbReference type="Proteomes" id="UP000028525"/>
    </source>
</evidence>
<name>A0A084JGZ1_9FIRM</name>
<dbReference type="InterPro" id="IPR018060">
    <property type="entry name" value="HTH_AraC"/>
</dbReference>
<dbReference type="EMBL" id="JPME01000025">
    <property type="protein sequence ID" value="KEZ88225.1"/>
    <property type="molecule type" value="Genomic_DNA"/>
</dbReference>
<proteinExistence type="predicted"/>
<dbReference type="InterPro" id="IPR014710">
    <property type="entry name" value="RmlC-like_jellyroll"/>
</dbReference>
<evidence type="ECO:0000256" key="2">
    <source>
        <dbReference type="ARBA" id="ARBA00023125"/>
    </source>
</evidence>
<dbReference type="RefSeq" id="WP_038283620.1">
    <property type="nucleotide sequence ID" value="NZ_JPME01000025.1"/>
</dbReference>
<comment type="caution">
    <text evidence="5">The sequence shown here is derived from an EMBL/GenBank/DDBJ whole genome shotgun (WGS) entry which is preliminary data.</text>
</comment>
<dbReference type="STRING" id="29354.IO98_18510"/>
<evidence type="ECO:0000256" key="1">
    <source>
        <dbReference type="ARBA" id="ARBA00023015"/>
    </source>
</evidence>
<dbReference type="SUPFAM" id="SSF51215">
    <property type="entry name" value="Regulatory protein AraC"/>
    <property type="match status" value="1"/>
</dbReference>